<accession>A0A2M7FXZ2</accession>
<dbReference type="InterPro" id="IPR015424">
    <property type="entry name" value="PyrdxlP-dep_Trfase"/>
</dbReference>
<evidence type="ECO:0000313" key="6">
    <source>
        <dbReference type="Proteomes" id="UP000231019"/>
    </source>
</evidence>
<name>A0A2M7FXZ2_9BACT</name>
<evidence type="ECO:0000256" key="4">
    <source>
        <dbReference type="ARBA" id="ARBA00022898"/>
    </source>
</evidence>
<dbReference type="Pfam" id="PF00202">
    <property type="entry name" value="Aminotran_3"/>
    <property type="match status" value="1"/>
</dbReference>
<dbReference type="InterPro" id="IPR015421">
    <property type="entry name" value="PyrdxlP-dep_Trfase_major"/>
</dbReference>
<dbReference type="PANTHER" id="PTHR11986:SF79">
    <property type="entry name" value="ACETYLORNITHINE AMINOTRANSFERASE, MITOCHONDRIAL"/>
    <property type="match status" value="1"/>
</dbReference>
<dbReference type="Gene3D" id="3.40.50.720">
    <property type="entry name" value="NAD(P)-binding Rossmann-like Domain"/>
    <property type="match status" value="1"/>
</dbReference>
<dbReference type="GO" id="GO:0030170">
    <property type="term" value="F:pyridoxal phosphate binding"/>
    <property type="evidence" value="ECO:0007669"/>
    <property type="project" value="InterPro"/>
</dbReference>
<dbReference type="AlphaFoldDB" id="A0A2M7FXZ2"/>
<evidence type="ECO:0008006" key="7">
    <source>
        <dbReference type="Google" id="ProtNLM"/>
    </source>
</evidence>
<dbReference type="GO" id="GO:0042802">
    <property type="term" value="F:identical protein binding"/>
    <property type="evidence" value="ECO:0007669"/>
    <property type="project" value="TreeGrafter"/>
</dbReference>
<proteinExistence type="predicted"/>
<keyword evidence="2" id="KW-0032">Aminotransferase</keyword>
<organism evidence="5 6">
    <name type="scientific">bacterium (Candidatus Blackallbacteria) CG17_big_fil_post_rev_8_21_14_2_50_48_46</name>
    <dbReference type="NCBI Taxonomy" id="2014261"/>
    <lineage>
        <taxon>Bacteria</taxon>
        <taxon>Candidatus Blackallbacteria</taxon>
    </lineage>
</organism>
<evidence type="ECO:0000256" key="3">
    <source>
        <dbReference type="ARBA" id="ARBA00022679"/>
    </source>
</evidence>
<dbReference type="PANTHER" id="PTHR11986">
    <property type="entry name" value="AMINOTRANSFERASE CLASS III"/>
    <property type="match status" value="1"/>
</dbReference>
<reference evidence="5 6" key="1">
    <citation type="submission" date="2017-09" db="EMBL/GenBank/DDBJ databases">
        <title>Depth-based differentiation of microbial function through sediment-hosted aquifers and enrichment of novel symbionts in the deep terrestrial subsurface.</title>
        <authorList>
            <person name="Probst A.J."/>
            <person name="Ladd B."/>
            <person name="Jarett J.K."/>
            <person name="Geller-Mcgrath D.E."/>
            <person name="Sieber C.M."/>
            <person name="Emerson J.B."/>
            <person name="Anantharaman K."/>
            <person name="Thomas B.C."/>
            <person name="Malmstrom R."/>
            <person name="Stieglmeier M."/>
            <person name="Klingl A."/>
            <person name="Woyke T."/>
            <person name="Ryan C.M."/>
            <person name="Banfield J.F."/>
        </authorList>
    </citation>
    <scope>NUCLEOTIDE SEQUENCE [LARGE SCALE GENOMIC DNA]</scope>
    <source>
        <strain evidence="5">CG17_big_fil_post_rev_8_21_14_2_50_48_46</strain>
    </source>
</reference>
<gene>
    <name evidence="5" type="ORF">COW36_22660</name>
</gene>
<dbReference type="InterPro" id="IPR050103">
    <property type="entry name" value="Class-III_PLP-dep_AT"/>
</dbReference>
<keyword evidence="3" id="KW-0808">Transferase</keyword>
<dbReference type="InterPro" id="IPR015422">
    <property type="entry name" value="PyrdxlP-dep_Trfase_small"/>
</dbReference>
<dbReference type="Proteomes" id="UP000231019">
    <property type="component" value="Unassembled WGS sequence"/>
</dbReference>
<dbReference type="Gene3D" id="3.90.1150.10">
    <property type="entry name" value="Aspartate Aminotransferase, domain 1"/>
    <property type="match status" value="2"/>
</dbReference>
<comment type="cofactor">
    <cofactor evidence="1">
        <name>pyridoxal 5'-phosphate</name>
        <dbReference type="ChEBI" id="CHEBI:597326"/>
    </cofactor>
</comment>
<sequence length="936" mass="102772">MIDSAYQTYVRPELGQLLKALQLDKYYHRGEGAYLFYQKDGQEIPVLDLIGGYGATLFGHNHPDLVSVLQAELTAQRPFLAQGSERREAGLLAEELDKRLAEITGKHYISVFVNSGAEAVEAALKHAELVYQKRLKAFQFEFEQALQLLDQYPVKLTPETEACLSGLGLATTQAALSAFLNQKFKAYFETEPILLALEHGFHGKTTAALQLTHGKEYREPFSRLGVPAFFLEPGQSQGLRETILNWQSEWYLPILGKSGLSLQAKQASRVLALFAEPLQGEGGILSISPEFMQSCRSLASEFKFPLILDEIQSGMGRTGQFLYSQTQAIVADTYLLSKSLGGGLTKMGVALIAKEVYQPEFSLIHSSTFAEDPLSSKVALESLSLLDREEIPRRCAEMGEQLKQGFLALKERFPTVVKQVRGSGLMLGIEFHLITESSSPALNMLAEQGLLGYVLAGWLLHHAQIRVAPTLSNPQTLRLEPCYLLTQEALEKIFKAFERLFQILAEAQIAALTGYLVGADLDFQPLPEKLYSGVSIAAEDEKLPQVTFLGHFIKPEHVPLWDPGLAVFSAQELKLFLDQLWPWVGPQIYTRLKVTSELGTSVILNFMGLCLDSEIMHRHLESRKLAPVQNLVQEAVDIARSKHHQVLGLGGYNSIVTFNATTLLSQELALTTGNALTVAMGIEAMLTAARNKEIELNTARLAVIGAAGNIASIYAECMAGEIAQIALIGRPGSESRLEKTADRIYAEVLRSFASPLPLKGIAASLSSLGVDFAEFLAPVEERGLWRKFTELLGKLAPIQICTDFSALASSELILGASNSPEPVIFPQVLGKGAHIICDISVPMDTSAEVKLQCPNVDVILGGLVQLPLNPDFYVPGIPLEPGYSFACMAETLLMGLEGIQQNYSHGRLHKQQVEQIKKIADKHGFKLGRPRLEASF</sequence>
<comment type="caution">
    <text evidence="5">The sequence shown here is derived from an EMBL/GenBank/DDBJ whole genome shotgun (WGS) entry which is preliminary data.</text>
</comment>
<dbReference type="Gene3D" id="3.40.640.10">
    <property type="entry name" value="Type I PLP-dependent aspartate aminotransferase-like (Major domain)"/>
    <property type="match status" value="2"/>
</dbReference>
<keyword evidence="4" id="KW-0663">Pyridoxal phosphate</keyword>
<dbReference type="GO" id="GO:0008483">
    <property type="term" value="F:transaminase activity"/>
    <property type="evidence" value="ECO:0007669"/>
    <property type="project" value="UniProtKB-KW"/>
</dbReference>
<dbReference type="SUPFAM" id="SSF53383">
    <property type="entry name" value="PLP-dependent transferases"/>
    <property type="match status" value="1"/>
</dbReference>
<evidence type="ECO:0000313" key="5">
    <source>
        <dbReference type="EMBL" id="PIW14181.1"/>
    </source>
</evidence>
<dbReference type="InterPro" id="IPR005814">
    <property type="entry name" value="Aminotrans_3"/>
</dbReference>
<evidence type="ECO:0000256" key="2">
    <source>
        <dbReference type="ARBA" id="ARBA00022576"/>
    </source>
</evidence>
<evidence type="ECO:0000256" key="1">
    <source>
        <dbReference type="ARBA" id="ARBA00001933"/>
    </source>
</evidence>
<dbReference type="EMBL" id="PFFQ01000063">
    <property type="protein sequence ID" value="PIW14181.1"/>
    <property type="molecule type" value="Genomic_DNA"/>
</dbReference>
<protein>
    <recommendedName>
        <fullName evidence="7">Quinate/shikimate 5-dehydrogenase/glutamyl-tRNA reductase domain-containing protein</fullName>
    </recommendedName>
</protein>